<dbReference type="InterPro" id="IPR032710">
    <property type="entry name" value="NTF2-like_dom_sf"/>
</dbReference>
<proteinExistence type="predicted"/>
<dbReference type="Gene3D" id="3.10.450.50">
    <property type="match status" value="2"/>
</dbReference>
<evidence type="ECO:0000256" key="1">
    <source>
        <dbReference type="SAM" id="MobiDB-lite"/>
    </source>
</evidence>
<dbReference type="Pfam" id="PF07366">
    <property type="entry name" value="SnoaL"/>
    <property type="match status" value="2"/>
</dbReference>
<dbReference type="PANTHER" id="PTHR38436:SF1">
    <property type="entry name" value="ESTER CYCLASE"/>
    <property type="match status" value="1"/>
</dbReference>
<feature type="region of interest" description="Disordered" evidence="1">
    <location>
        <begin position="144"/>
        <end position="166"/>
    </location>
</feature>
<sequence>MSEENKAIVRRFYEEVMNHGRVDVLDEIMTPDFKDHGETLLGSPTGREVLKQGITGTRQILEGLTVHLHQIHAEGNLVGVRGRMSCVHRGTFFGVPGTGNALSWAGLAMFRIQEGRIAERWFNSDSLSIVQQLGITTPLAQAAPVTGAPARSSSEGSLPAPDAASRTRASASIEDVRRLAVALGDPDATVLSRTLDELLAPGFVLHGEAGSPRVMGRESLERVLLSFKEAFTDVEVTLEASVTEGNAVMAHLRLGCIQRREWMGSPVTGKPLTWTLTLLAVRSGEGLSEGWMLQDRLGLFEQLGLMPHIPGQGG</sequence>
<keyword evidence="3" id="KW-1185">Reference proteome</keyword>
<dbReference type="InterPro" id="IPR009959">
    <property type="entry name" value="Cyclase_SnoaL-like"/>
</dbReference>
<organism evidence="2 3">
    <name type="scientific">Pyxidicoccus parkwayensis</name>
    <dbReference type="NCBI Taxonomy" id="2813578"/>
    <lineage>
        <taxon>Bacteria</taxon>
        <taxon>Pseudomonadati</taxon>
        <taxon>Myxococcota</taxon>
        <taxon>Myxococcia</taxon>
        <taxon>Myxococcales</taxon>
        <taxon>Cystobacterineae</taxon>
        <taxon>Myxococcaceae</taxon>
        <taxon>Pyxidicoccus</taxon>
    </lineage>
</organism>
<name>A0ABX7NZK7_9BACT</name>
<dbReference type="SUPFAM" id="SSF54427">
    <property type="entry name" value="NTF2-like"/>
    <property type="match status" value="2"/>
</dbReference>
<reference evidence="2 3" key="1">
    <citation type="submission" date="2021-02" db="EMBL/GenBank/DDBJ databases">
        <title>De Novo genome assembly of isolated myxobacteria.</title>
        <authorList>
            <person name="Stevens D.C."/>
        </authorList>
    </citation>
    <scope>NUCLEOTIDE SEQUENCE [LARGE SCALE GENOMIC DNA]</scope>
    <source>
        <strain evidence="3">SCPEA02</strain>
    </source>
</reference>
<dbReference type="PANTHER" id="PTHR38436">
    <property type="entry name" value="POLYKETIDE CYCLASE SNOAL-LIKE DOMAIN"/>
    <property type="match status" value="1"/>
</dbReference>
<accession>A0ABX7NZK7</accession>
<protein>
    <submittedName>
        <fullName evidence="2">Ester cyclase</fullName>
    </submittedName>
</protein>
<dbReference type="EMBL" id="CP071090">
    <property type="protein sequence ID" value="QSQ22885.1"/>
    <property type="molecule type" value="Genomic_DNA"/>
</dbReference>
<dbReference type="Proteomes" id="UP000662747">
    <property type="component" value="Chromosome"/>
</dbReference>
<dbReference type="RefSeq" id="WP_206724461.1">
    <property type="nucleotide sequence ID" value="NZ_CP071090.1"/>
</dbReference>
<evidence type="ECO:0000313" key="3">
    <source>
        <dbReference type="Proteomes" id="UP000662747"/>
    </source>
</evidence>
<gene>
    <name evidence="2" type="ORF">JY651_48650</name>
</gene>
<evidence type="ECO:0000313" key="2">
    <source>
        <dbReference type="EMBL" id="QSQ22885.1"/>
    </source>
</evidence>